<gene>
    <name evidence="1" type="ORF">K3G42_006803</name>
</gene>
<accession>A0ACB8FMD6</accession>
<evidence type="ECO:0000313" key="2">
    <source>
        <dbReference type="Proteomes" id="UP000827872"/>
    </source>
</evidence>
<keyword evidence="2" id="KW-1185">Reference proteome</keyword>
<organism evidence="1 2">
    <name type="scientific">Sphaerodactylus townsendi</name>
    <dbReference type="NCBI Taxonomy" id="933632"/>
    <lineage>
        <taxon>Eukaryota</taxon>
        <taxon>Metazoa</taxon>
        <taxon>Chordata</taxon>
        <taxon>Craniata</taxon>
        <taxon>Vertebrata</taxon>
        <taxon>Euteleostomi</taxon>
        <taxon>Lepidosauria</taxon>
        <taxon>Squamata</taxon>
        <taxon>Bifurcata</taxon>
        <taxon>Gekkota</taxon>
        <taxon>Sphaerodactylidae</taxon>
        <taxon>Sphaerodactylus</taxon>
    </lineage>
</organism>
<dbReference type="EMBL" id="CM037619">
    <property type="protein sequence ID" value="KAH8006519.1"/>
    <property type="molecule type" value="Genomic_DNA"/>
</dbReference>
<proteinExistence type="predicted"/>
<sequence>MAAIIHPGEPTGGQGQSKPDGPLLGGTCGPLPQPGRSQRHSEEATTQALAFTWDLSHQTRRGEPSHTLLTSARFAELLALDAAVRELNASRHSGGVCARSNGSCASPNPLLGAVGDDPARIVVLLPSLTFPLWLGQVFLGASLGGVTVDAQWASPKSRPILAAKAMRLFYYLQEDDPAQREASVKWLKAFLVQIPDVLASLNLTSVQVSVTISEGGG</sequence>
<reference evidence="1" key="1">
    <citation type="submission" date="2021-08" db="EMBL/GenBank/DDBJ databases">
        <title>The first chromosome-level gecko genome reveals the dynamic sex chromosomes of Neotropical dwarf geckos (Sphaerodactylidae: Sphaerodactylus).</title>
        <authorList>
            <person name="Pinto B.J."/>
            <person name="Keating S.E."/>
            <person name="Gamble T."/>
        </authorList>
    </citation>
    <scope>NUCLEOTIDE SEQUENCE</scope>
    <source>
        <strain evidence="1">TG3544</strain>
    </source>
</reference>
<evidence type="ECO:0000313" key="1">
    <source>
        <dbReference type="EMBL" id="KAH8006519.1"/>
    </source>
</evidence>
<comment type="caution">
    <text evidence="1">The sequence shown here is derived from an EMBL/GenBank/DDBJ whole genome shotgun (WGS) entry which is preliminary data.</text>
</comment>
<protein>
    <submittedName>
        <fullName evidence="1">Uncharacterized protein</fullName>
    </submittedName>
</protein>
<name>A0ACB8FMD6_9SAUR</name>
<dbReference type="Proteomes" id="UP000827872">
    <property type="component" value="Linkage Group LG06"/>
</dbReference>